<dbReference type="EMBL" id="CP014038">
    <property type="protein sequence ID" value="AUW38246.1"/>
    <property type="molecule type" value="Genomic_DNA"/>
</dbReference>
<gene>
    <name evidence="1" type="ORF">AL538_27955</name>
</gene>
<keyword evidence="2" id="KW-1185">Reference proteome</keyword>
<dbReference type="Proteomes" id="UP000067422">
    <property type="component" value="Chromosome 1"/>
</dbReference>
<sequence>MTGSRRASGFSSHASLTIFELAPLDLQIVAPPSNQAILAEASISRLLEHIHNKFLSFIRIYR</sequence>
<proteinExistence type="predicted"/>
<evidence type="ECO:0000313" key="1">
    <source>
        <dbReference type="EMBL" id="AUW38246.1"/>
    </source>
</evidence>
<accession>A0ABN5GWG4</accession>
<protein>
    <submittedName>
        <fullName evidence="1">Uncharacterized protein</fullName>
    </submittedName>
</protein>
<organism evidence="1 2">
    <name type="scientific">Vibrio harveyi</name>
    <name type="common">Beneckea harveyi</name>
    <dbReference type="NCBI Taxonomy" id="669"/>
    <lineage>
        <taxon>Bacteria</taxon>
        <taxon>Pseudomonadati</taxon>
        <taxon>Pseudomonadota</taxon>
        <taxon>Gammaproteobacteria</taxon>
        <taxon>Vibrionales</taxon>
        <taxon>Vibrionaceae</taxon>
        <taxon>Vibrio</taxon>
    </lineage>
</organism>
<reference evidence="1" key="1">
    <citation type="submission" date="2018-01" db="EMBL/GenBank/DDBJ databases">
        <title>FDA dAtabase for Regulatory Grade micrObial Sequences (FDA-ARGOS): Supporting development and validation of Infectious Disease Dx tests.</title>
        <authorList>
            <person name="Hoffmann M."/>
            <person name="Allard M."/>
            <person name="Evans P."/>
            <person name="Brown E."/>
            <person name="Tallon L."/>
            <person name="Sadzewicz L."/>
            <person name="Sengamalay N."/>
            <person name="Ott S."/>
            <person name="Godinez A."/>
            <person name="Nagaraj S."/>
            <person name="Vyas G."/>
            <person name="Aluvathingal J."/>
            <person name="Nadendla S."/>
            <person name="Geyer C."/>
            <person name="Sichtig H."/>
        </authorList>
    </citation>
    <scope>NUCLEOTIDE SEQUENCE</scope>
    <source>
        <strain evidence="1">FDAARGOS_107</strain>
    </source>
</reference>
<name>A0ABN5GWG4_VIBHA</name>
<evidence type="ECO:0000313" key="2">
    <source>
        <dbReference type="Proteomes" id="UP000067422"/>
    </source>
</evidence>